<feature type="compositionally biased region" description="Polar residues" evidence="1">
    <location>
        <begin position="124"/>
        <end position="142"/>
    </location>
</feature>
<feature type="region of interest" description="Disordered" evidence="1">
    <location>
        <begin position="107"/>
        <end position="142"/>
    </location>
</feature>
<feature type="compositionally biased region" description="Basic and acidic residues" evidence="1">
    <location>
        <begin position="111"/>
        <end position="122"/>
    </location>
</feature>
<accession>A0AAV6I639</accession>
<dbReference type="EMBL" id="JACTNZ010000012">
    <property type="protein sequence ID" value="KAG5522584.1"/>
    <property type="molecule type" value="Genomic_DNA"/>
</dbReference>
<keyword evidence="3" id="KW-1185">Reference proteome</keyword>
<evidence type="ECO:0000313" key="2">
    <source>
        <dbReference type="EMBL" id="KAG5522584.1"/>
    </source>
</evidence>
<organism evidence="2 3">
    <name type="scientific">Rhododendron griersonianum</name>
    <dbReference type="NCBI Taxonomy" id="479676"/>
    <lineage>
        <taxon>Eukaryota</taxon>
        <taxon>Viridiplantae</taxon>
        <taxon>Streptophyta</taxon>
        <taxon>Embryophyta</taxon>
        <taxon>Tracheophyta</taxon>
        <taxon>Spermatophyta</taxon>
        <taxon>Magnoliopsida</taxon>
        <taxon>eudicotyledons</taxon>
        <taxon>Gunneridae</taxon>
        <taxon>Pentapetalae</taxon>
        <taxon>asterids</taxon>
        <taxon>Ericales</taxon>
        <taxon>Ericaceae</taxon>
        <taxon>Ericoideae</taxon>
        <taxon>Rhodoreae</taxon>
        <taxon>Rhododendron</taxon>
    </lineage>
</organism>
<reference evidence="2" key="1">
    <citation type="submission" date="2020-08" db="EMBL/GenBank/DDBJ databases">
        <title>Plant Genome Project.</title>
        <authorList>
            <person name="Zhang R.-G."/>
        </authorList>
    </citation>
    <scope>NUCLEOTIDE SEQUENCE</scope>
    <source>
        <strain evidence="2">WSP0</strain>
        <tissue evidence="2">Leaf</tissue>
    </source>
</reference>
<gene>
    <name evidence="2" type="ORF">RHGRI_034667</name>
</gene>
<proteinExistence type="predicted"/>
<name>A0AAV6I639_9ERIC</name>
<evidence type="ECO:0000313" key="3">
    <source>
        <dbReference type="Proteomes" id="UP000823749"/>
    </source>
</evidence>
<feature type="region of interest" description="Disordered" evidence="1">
    <location>
        <begin position="1"/>
        <end position="22"/>
    </location>
</feature>
<evidence type="ECO:0000256" key="1">
    <source>
        <dbReference type="SAM" id="MobiDB-lite"/>
    </source>
</evidence>
<sequence length="142" mass="15123">MFEDLHESTLGEGNFTSSSSFPGTRRGNIYLQSGVLDVLAKARRRRSLRRERHTTGAILKLVCTLDPSAASPLSRRRAPPHPSCRTCGASGGIALSGRESLPIIFLGGRADNPETKTTKAERSGASTCATTTSPDLVPGRSQ</sequence>
<dbReference type="Proteomes" id="UP000823749">
    <property type="component" value="Chromosome 12"/>
</dbReference>
<dbReference type="AlphaFoldDB" id="A0AAV6I639"/>
<protein>
    <submittedName>
        <fullName evidence="2">Uncharacterized protein</fullName>
    </submittedName>
</protein>
<comment type="caution">
    <text evidence="2">The sequence shown here is derived from an EMBL/GenBank/DDBJ whole genome shotgun (WGS) entry which is preliminary data.</text>
</comment>